<name>A0ABT4IH61_9EURY</name>
<dbReference type="Gene3D" id="3.30.230.30">
    <property type="entry name" value="Impact, N-terminal domain"/>
    <property type="match status" value="1"/>
</dbReference>
<dbReference type="Proteomes" id="UP001141422">
    <property type="component" value="Unassembled WGS sequence"/>
</dbReference>
<comment type="similarity">
    <text evidence="1">Belongs to the IMPACT family.</text>
</comment>
<evidence type="ECO:0000313" key="4">
    <source>
        <dbReference type="Proteomes" id="UP001141422"/>
    </source>
</evidence>
<dbReference type="RefSeq" id="WP_268925279.1">
    <property type="nucleotide sequence ID" value="NZ_JAPTGB010000015.1"/>
</dbReference>
<dbReference type="SUPFAM" id="SSF54211">
    <property type="entry name" value="Ribosomal protein S5 domain 2-like"/>
    <property type="match status" value="1"/>
</dbReference>
<feature type="domain" description="Impact N-terminal" evidence="2">
    <location>
        <begin position="14"/>
        <end position="113"/>
    </location>
</feature>
<evidence type="ECO:0000313" key="3">
    <source>
        <dbReference type="EMBL" id="MCZ0861083.1"/>
    </source>
</evidence>
<dbReference type="InterPro" id="IPR036956">
    <property type="entry name" value="Impact_N_sf"/>
</dbReference>
<dbReference type="EMBL" id="JAPTGB010000015">
    <property type="protein sequence ID" value="MCZ0861083.1"/>
    <property type="molecule type" value="Genomic_DNA"/>
</dbReference>
<reference evidence="3" key="1">
    <citation type="submission" date="2022-12" db="EMBL/GenBank/DDBJ databases">
        <title>Isolation and characterisation of novel Methanocorpusculum spp. from native Australian herbivores indicates the genus is ancestrally host-associated.</title>
        <authorList>
            <person name="Volmer J.G."/>
            <person name="Soo R.M."/>
            <person name="Evans P.N."/>
            <person name="Hoedt E.C."/>
            <person name="Astorga Alsina A.L."/>
            <person name="Woodcroft B.J."/>
            <person name="Tyson G.W."/>
            <person name="Hugenholtz P."/>
            <person name="Morrison M."/>
        </authorList>
    </citation>
    <scope>NUCLEOTIDE SEQUENCE</scope>
    <source>
        <strain evidence="3">MG</strain>
    </source>
</reference>
<sequence length="125" mass="13719">MTAREVSVVRLDEKKSKFYAHLYEIDTVDDVLEVRAIHDKLYKKAAHHCYAMVCGNVTDSRADGEVGSPGRALAEVMERNNLGSHVLMVSRIFGGIKLGPAGVARAFREAGAGAVAEYQKTRKKL</sequence>
<proteinExistence type="inferred from homology"/>
<evidence type="ECO:0000256" key="1">
    <source>
        <dbReference type="ARBA" id="ARBA00007665"/>
    </source>
</evidence>
<keyword evidence="4" id="KW-1185">Reference proteome</keyword>
<evidence type="ECO:0000259" key="2">
    <source>
        <dbReference type="Pfam" id="PF01205"/>
    </source>
</evidence>
<comment type="caution">
    <text evidence="3">The sequence shown here is derived from an EMBL/GenBank/DDBJ whole genome shotgun (WGS) entry which is preliminary data.</text>
</comment>
<dbReference type="InterPro" id="IPR023582">
    <property type="entry name" value="Impact"/>
</dbReference>
<accession>A0ABT4IH61</accession>
<dbReference type="InterPro" id="IPR001498">
    <property type="entry name" value="Impact_N"/>
</dbReference>
<dbReference type="Pfam" id="PF01205">
    <property type="entry name" value="Impact_N"/>
    <property type="match status" value="1"/>
</dbReference>
<dbReference type="PANTHER" id="PTHR16301">
    <property type="entry name" value="IMPACT-RELATED"/>
    <property type="match status" value="1"/>
</dbReference>
<dbReference type="InterPro" id="IPR020568">
    <property type="entry name" value="Ribosomal_Su5_D2-typ_SF"/>
</dbReference>
<protein>
    <submittedName>
        <fullName evidence="3">YigZ family protein</fullName>
    </submittedName>
</protein>
<dbReference type="PANTHER" id="PTHR16301:SF20">
    <property type="entry name" value="IMPACT FAMILY MEMBER YIGZ"/>
    <property type="match status" value="1"/>
</dbReference>
<gene>
    <name evidence="3" type="ORF">O0S10_07570</name>
</gene>
<organism evidence="3 4">
    <name type="scientific">Methanocorpusculum petauri</name>
    <dbReference type="NCBI Taxonomy" id="3002863"/>
    <lineage>
        <taxon>Archaea</taxon>
        <taxon>Methanobacteriati</taxon>
        <taxon>Methanobacteriota</taxon>
        <taxon>Stenosarchaea group</taxon>
        <taxon>Methanomicrobia</taxon>
        <taxon>Methanomicrobiales</taxon>
        <taxon>Methanocorpusculaceae</taxon>
        <taxon>Methanocorpusculum</taxon>
    </lineage>
</organism>